<evidence type="ECO:0000259" key="1">
    <source>
        <dbReference type="Pfam" id="PF03551"/>
    </source>
</evidence>
<proteinExistence type="predicted"/>
<dbReference type="InterPro" id="IPR036390">
    <property type="entry name" value="WH_DNA-bd_sf"/>
</dbReference>
<evidence type="ECO:0000313" key="3">
    <source>
        <dbReference type="Proteomes" id="UP000321261"/>
    </source>
</evidence>
<dbReference type="EMBL" id="VIWU01000001">
    <property type="protein sequence ID" value="TWF81656.1"/>
    <property type="molecule type" value="Genomic_DNA"/>
</dbReference>
<dbReference type="SUPFAM" id="SSF46785">
    <property type="entry name" value="Winged helix' DNA-binding domain"/>
    <property type="match status" value="1"/>
</dbReference>
<name>A0A561T3G2_9PSEU</name>
<feature type="domain" description="Transcription regulator PadR N-terminal" evidence="1">
    <location>
        <begin position="13"/>
        <end position="88"/>
    </location>
</feature>
<dbReference type="Gene3D" id="1.10.10.10">
    <property type="entry name" value="Winged helix-like DNA-binding domain superfamily/Winged helix DNA-binding domain"/>
    <property type="match status" value="1"/>
</dbReference>
<dbReference type="PANTHER" id="PTHR33169">
    <property type="entry name" value="PADR-FAMILY TRANSCRIPTIONAL REGULATOR"/>
    <property type="match status" value="1"/>
</dbReference>
<dbReference type="Proteomes" id="UP000321261">
    <property type="component" value="Unassembled WGS sequence"/>
</dbReference>
<dbReference type="InterPro" id="IPR052509">
    <property type="entry name" value="Metal_resp_DNA-bind_regulator"/>
</dbReference>
<dbReference type="InterPro" id="IPR036388">
    <property type="entry name" value="WH-like_DNA-bd_sf"/>
</dbReference>
<sequence length="204" mass="23389">MARKVRNLLGLAVLATVVERPMHPYEIATVIRERGKDRDMGLKWGSLYTVVRNLHRHGFIEVAENARQGARPERTVYRITDDGRHELQDWVRELIAVPVHEPPRFEAGLSVWAALDPDEVTALLRQRLARLDEENAAQHAALEENRREVPRMFLVEAEYDLALREADAEFTRALLDELTRGTFPDLQQWRDQHAAAEGRPTASS</sequence>
<protein>
    <submittedName>
        <fullName evidence="2">PadR family transcriptional regulator</fullName>
    </submittedName>
</protein>
<dbReference type="RefSeq" id="WP_246170806.1">
    <property type="nucleotide sequence ID" value="NZ_VIWU01000001.1"/>
</dbReference>
<accession>A0A561T3G2</accession>
<dbReference type="AlphaFoldDB" id="A0A561T3G2"/>
<evidence type="ECO:0000313" key="2">
    <source>
        <dbReference type="EMBL" id="TWF81656.1"/>
    </source>
</evidence>
<comment type="caution">
    <text evidence="2">The sequence shown here is derived from an EMBL/GenBank/DDBJ whole genome shotgun (WGS) entry which is preliminary data.</text>
</comment>
<dbReference type="InterPro" id="IPR005149">
    <property type="entry name" value="Tscrpt_reg_PadR_N"/>
</dbReference>
<keyword evidence="3" id="KW-1185">Reference proteome</keyword>
<reference evidence="2 3" key="1">
    <citation type="submission" date="2019-06" db="EMBL/GenBank/DDBJ databases">
        <title>Sequencing the genomes of 1000 actinobacteria strains.</title>
        <authorList>
            <person name="Klenk H.-P."/>
        </authorList>
    </citation>
    <scope>NUCLEOTIDE SEQUENCE [LARGE SCALE GENOMIC DNA]</scope>
    <source>
        <strain evidence="2 3">DSM 45671</strain>
    </source>
</reference>
<dbReference type="Pfam" id="PF03551">
    <property type="entry name" value="PadR"/>
    <property type="match status" value="1"/>
</dbReference>
<organism evidence="2 3">
    <name type="scientific">Pseudonocardia hierapolitana</name>
    <dbReference type="NCBI Taxonomy" id="1128676"/>
    <lineage>
        <taxon>Bacteria</taxon>
        <taxon>Bacillati</taxon>
        <taxon>Actinomycetota</taxon>
        <taxon>Actinomycetes</taxon>
        <taxon>Pseudonocardiales</taxon>
        <taxon>Pseudonocardiaceae</taxon>
        <taxon>Pseudonocardia</taxon>
    </lineage>
</organism>
<dbReference type="PANTHER" id="PTHR33169:SF14">
    <property type="entry name" value="TRANSCRIPTIONAL REGULATOR RV3488"/>
    <property type="match status" value="1"/>
</dbReference>
<gene>
    <name evidence="2" type="ORF">FHX44_117601</name>
</gene>